<dbReference type="Gene3D" id="4.10.410.60">
    <property type="match status" value="1"/>
</dbReference>
<protein>
    <submittedName>
        <fullName evidence="4">Ribosomal protein L35</fullName>
    </submittedName>
</protein>
<evidence type="ECO:0000313" key="5">
    <source>
        <dbReference type="Proteomes" id="UP000585474"/>
    </source>
</evidence>
<dbReference type="PANTHER" id="PTHR36400">
    <property type="entry name" value="RIBOSOMAL PROTEIN L35"/>
    <property type="match status" value="1"/>
</dbReference>
<dbReference type="OrthoDB" id="512750at2759"/>
<dbReference type="GO" id="GO:1990904">
    <property type="term" value="C:ribonucleoprotein complex"/>
    <property type="evidence" value="ECO:0007669"/>
    <property type="project" value="UniProtKB-KW"/>
</dbReference>
<dbReference type="AlphaFoldDB" id="A0A7J0H1V9"/>
<comment type="similarity">
    <text evidence="1">Belongs to the bacterial ribosomal protein bL35 family.</text>
</comment>
<keyword evidence="2 4" id="KW-0689">Ribosomal protein</keyword>
<dbReference type="SUPFAM" id="SSF143034">
    <property type="entry name" value="L35p-like"/>
    <property type="match status" value="1"/>
</dbReference>
<keyword evidence="3" id="KW-0687">Ribonucleoprotein</keyword>
<accession>A0A7J0H1V9</accession>
<dbReference type="InterPro" id="IPR037229">
    <property type="entry name" value="Ribosomal_bL35_sf"/>
</dbReference>
<dbReference type="GO" id="GO:0003735">
    <property type="term" value="F:structural constituent of ribosome"/>
    <property type="evidence" value="ECO:0007669"/>
    <property type="project" value="InterPro"/>
</dbReference>
<proteinExistence type="inferred from homology"/>
<dbReference type="PANTHER" id="PTHR36400:SF1">
    <property type="entry name" value="RIBOSOMAL PROTEIN L35"/>
    <property type="match status" value="1"/>
</dbReference>
<evidence type="ECO:0000256" key="3">
    <source>
        <dbReference type="ARBA" id="ARBA00023274"/>
    </source>
</evidence>
<gene>
    <name evidence="4" type="ORF">Acr_26g0003630</name>
</gene>
<organism evidence="4 5">
    <name type="scientific">Actinidia rufa</name>
    <dbReference type="NCBI Taxonomy" id="165716"/>
    <lineage>
        <taxon>Eukaryota</taxon>
        <taxon>Viridiplantae</taxon>
        <taxon>Streptophyta</taxon>
        <taxon>Embryophyta</taxon>
        <taxon>Tracheophyta</taxon>
        <taxon>Spermatophyta</taxon>
        <taxon>Magnoliopsida</taxon>
        <taxon>eudicotyledons</taxon>
        <taxon>Gunneridae</taxon>
        <taxon>Pentapetalae</taxon>
        <taxon>asterids</taxon>
        <taxon>Ericales</taxon>
        <taxon>Actinidiaceae</taxon>
        <taxon>Actinidia</taxon>
    </lineage>
</organism>
<dbReference type="InterPro" id="IPR021137">
    <property type="entry name" value="Ribosomal_bL35-like"/>
</dbReference>
<evidence type="ECO:0000256" key="2">
    <source>
        <dbReference type="ARBA" id="ARBA00022980"/>
    </source>
</evidence>
<keyword evidence="5" id="KW-1185">Reference proteome</keyword>
<dbReference type="GO" id="GO:0006412">
    <property type="term" value="P:translation"/>
    <property type="evidence" value="ECO:0007669"/>
    <property type="project" value="InterPro"/>
</dbReference>
<evidence type="ECO:0000313" key="4">
    <source>
        <dbReference type="EMBL" id="GFZ17093.1"/>
    </source>
</evidence>
<reference evidence="4 5" key="1">
    <citation type="submission" date="2019-07" db="EMBL/GenBank/DDBJ databases">
        <title>De Novo Assembly of kiwifruit Actinidia rufa.</title>
        <authorList>
            <person name="Sugita-Konishi S."/>
            <person name="Sato K."/>
            <person name="Mori E."/>
            <person name="Abe Y."/>
            <person name="Kisaki G."/>
            <person name="Hamano K."/>
            <person name="Suezawa K."/>
            <person name="Otani M."/>
            <person name="Fukuda T."/>
            <person name="Manabe T."/>
            <person name="Gomi K."/>
            <person name="Tabuchi M."/>
            <person name="Akimitsu K."/>
            <person name="Kataoka I."/>
        </authorList>
    </citation>
    <scope>NUCLEOTIDE SEQUENCE [LARGE SCALE GENOMIC DNA]</scope>
    <source>
        <strain evidence="5">cv. Fuchu</strain>
    </source>
</reference>
<dbReference type="Pfam" id="PF01632">
    <property type="entry name" value="Ribosomal_L35p"/>
    <property type="match status" value="1"/>
</dbReference>
<dbReference type="Proteomes" id="UP000585474">
    <property type="component" value="Unassembled WGS sequence"/>
</dbReference>
<evidence type="ECO:0000256" key="1">
    <source>
        <dbReference type="ARBA" id="ARBA00006598"/>
    </source>
</evidence>
<comment type="caution">
    <text evidence="4">The sequence shown here is derived from an EMBL/GenBank/DDBJ whole genome shotgun (WGS) entry which is preliminary data.</text>
</comment>
<name>A0A7J0H1V9_9ERIC</name>
<dbReference type="EMBL" id="BJWL01000026">
    <property type="protein sequence ID" value="GFZ17093.1"/>
    <property type="molecule type" value="Genomic_DNA"/>
</dbReference>
<sequence>MPPKRCSDGAPKLRSLAVSLSTPKTTTLSLSSPSHRLLHSSPQLLHKSLASTVISSNLKPLFNASSALHPSLLNHTVFSSPLPRLSLIQVRHRTKSKEKKKMMKFKPRTPVTSKIKKIKMKFYSSYKDRFKVLNDGTIRRWKEGRRHNAHLKSKKAKRRLRQPGLVPLAYAKVMKKLNFCS</sequence>
<dbReference type="GO" id="GO:0005840">
    <property type="term" value="C:ribosome"/>
    <property type="evidence" value="ECO:0007669"/>
    <property type="project" value="UniProtKB-KW"/>
</dbReference>